<comment type="caution">
    <text evidence="6">The sequence shown here is derived from an EMBL/GenBank/DDBJ whole genome shotgun (WGS) entry which is preliminary data.</text>
</comment>
<name>A0A917Z774_9GAMM</name>
<evidence type="ECO:0000256" key="2">
    <source>
        <dbReference type="ARBA" id="ARBA00023015"/>
    </source>
</evidence>
<dbReference type="Proteomes" id="UP000599578">
    <property type="component" value="Unassembled WGS sequence"/>
</dbReference>
<organism evidence="6 7">
    <name type="scientific">Marinobacterium nitratireducens</name>
    <dbReference type="NCBI Taxonomy" id="518897"/>
    <lineage>
        <taxon>Bacteria</taxon>
        <taxon>Pseudomonadati</taxon>
        <taxon>Pseudomonadota</taxon>
        <taxon>Gammaproteobacteria</taxon>
        <taxon>Oceanospirillales</taxon>
        <taxon>Oceanospirillaceae</taxon>
        <taxon>Marinobacterium</taxon>
    </lineage>
</organism>
<dbReference type="Gene3D" id="1.10.10.10">
    <property type="entry name" value="Winged helix-like DNA-binding domain superfamily/Winged helix DNA-binding domain"/>
    <property type="match status" value="1"/>
</dbReference>
<dbReference type="Pfam" id="PF03466">
    <property type="entry name" value="LysR_substrate"/>
    <property type="match status" value="1"/>
</dbReference>
<evidence type="ECO:0000256" key="4">
    <source>
        <dbReference type="ARBA" id="ARBA00023163"/>
    </source>
</evidence>
<evidence type="ECO:0000256" key="1">
    <source>
        <dbReference type="ARBA" id="ARBA00009437"/>
    </source>
</evidence>
<keyword evidence="3" id="KW-0238">DNA-binding</keyword>
<dbReference type="InterPro" id="IPR036388">
    <property type="entry name" value="WH-like_DNA-bd_sf"/>
</dbReference>
<dbReference type="InterPro" id="IPR036390">
    <property type="entry name" value="WH_DNA-bd_sf"/>
</dbReference>
<dbReference type="InterPro" id="IPR000847">
    <property type="entry name" value="LysR_HTH_N"/>
</dbReference>
<feature type="domain" description="HTH lysR-type" evidence="5">
    <location>
        <begin position="13"/>
        <end position="70"/>
    </location>
</feature>
<dbReference type="SUPFAM" id="SSF46785">
    <property type="entry name" value="Winged helix' DNA-binding domain"/>
    <property type="match status" value="1"/>
</dbReference>
<evidence type="ECO:0000313" key="7">
    <source>
        <dbReference type="Proteomes" id="UP000599578"/>
    </source>
</evidence>
<accession>A0A917Z774</accession>
<proteinExistence type="inferred from homology"/>
<evidence type="ECO:0000256" key="3">
    <source>
        <dbReference type="ARBA" id="ARBA00023125"/>
    </source>
</evidence>
<dbReference type="SUPFAM" id="SSF53850">
    <property type="entry name" value="Periplasmic binding protein-like II"/>
    <property type="match status" value="1"/>
</dbReference>
<keyword evidence="7" id="KW-1185">Reference proteome</keyword>
<dbReference type="Pfam" id="PF00126">
    <property type="entry name" value="HTH_1"/>
    <property type="match status" value="1"/>
</dbReference>
<gene>
    <name evidence="6" type="primary">bauR</name>
    <name evidence="6" type="ORF">GCM10011348_04300</name>
</gene>
<protein>
    <submittedName>
        <fullName evidence="6">HTH-type transcriptional activator BauR</fullName>
    </submittedName>
</protein>
<reference evidence="6 7" key="1">
    <citation type="journal article" date="2014" name="Int. J. Syst. Evol. Microbiol.">
        <title>Complete genome sequence of Corynebacterium casei LMG S-19264T (=DSM 44701T), isolated from a smear-ripened cheese.</title>
        <authorList>
            <consortium name="US DOE Joint Genome Institute (JGI-PGF)"/>
            <person name="Walter F."/>
            <person name="Albersmeier A."/>
            <person name="Kalinowski J."/>
            <person name="Ruckert C."/>
        </authorList>
    </citation>
    <scope>NUCLEOTIDE SEQUENCE [LARGE SCALE GENOMIC DNA]</scope>
    <source>
        <strain evidence="6 7">CGMCC 1.7286</strain>
    </source>
</reference>
<dbReference type="CDD" id="cd05466">
    <property type="entry name" value="PBP2_LTTR_substrate"/>
    <property type="match status" value="1"/>
</dbReference>
<dbReference type="PANTHER" id="PTHR30126">
    <property type="entry name" value="HTH-TYPE TRANSCRIPTIONAL REGULATOR"/>
    <property type="match status" value="1"/>
</dbReference>
<dbReference type="PROSITE" id="PS50931">
    <property type="entry name" value="HTH_LYSR"/>
    <property type="match status" value="1"/>
</dbReference>
<dbReference type="AlphaFoldDB" id="A0A917Z774"/>
<dbReference type="Gene3D" id="3.40.190.290">
    <property type="match status" value="1"/>
</dbReference>
<dbReference type="PANTHER" id="PTHR30126:SF98">
    <property type="entry name" value="HTH-TYPE TRANSCRIPTIONAL ACTIVATOR BAUR"/>
    <property type="match status" value="1"/>
</dbReference>
<dbReference type="RefSeq" id="WP_188857782.1">
    <property type="nucleotide sequence ID" value="NZ_BMLT01000001.1"/>
</dbReference>
<dbReference type="EMBL" id="BMLT01000001">
    <property type="protein sequence ID" value="GGO76631.1"/>
    <property type="molecule type" value="Genomic_DNA"/>
</dbReference>
<dbReference type="GO" id="GO:0000976">
    <property type="term" value="F:transcription cis-regulatory region binding"/>
    <property type="evidence" value="ECO:0007669"/>
    <property type="project" value="TreeGrafter"/>
</dbReference>
<dbReference type="GO" id="GO:0003700">
    <property type="term" value="F:DNA-binding transcription factor activity"/>
    <property type="evidence" value="ECO:0007669"/>
    <property type="project" value="InterPro"/>
</dbReference>
<comment type="similarity">
    <text evidence="1">Belongs to the LysR transcriptional regulatory family.</text>
</comment>
<keyword evidence="2" id="KW-0805">Transcription regulation</keyword>
<evidence type="ECO:0000313" key="6">
    <source>
        <dbReference type="EMBL" id="GGO76631.1"/>
    </source>
</evidence>
<sequence>MKPKQVLSQVSDFDLRLLRIFRTVAECGSFSAAESALGITRSAVSQHMSDLEKRVGMRLCQRGRGGFSLTDEGRRVLDAGEVLLAAVEDYRSEVNRINRQLRGELNIGIVNNLVTQPQMLITRALKELQSRGDGVRINISMSTPGEIERGLFDGRLHVGAIPFNTPLSGLDYSQLYEERSYLYCSHEHPFFQDPEEPDHRKLSTADAVVPSYRMTAEAIELHQQLNCTATASDREGIAFLILTGGYIGYLPDHYAANWVGKGQMKPLCRERLHFDTGLSIVTRKGRRSNLILETFLESLQGADPAPLQPGG</sequence>
<dbReference type="InterPro" id="IPR005119">
    <property type="entry name" value="LysR_subst-bd"/>
</dbReference>
<evidence type="ECO:0000259" key="5">
    <source>
        <dbReference type="PROSITE" id="PS50931"/>
    </source>
</evidence>
<keyword evidence="4" id="KW-0804">Transcription</keyword>